<dbReference type="EMBL" id="LAJX01000090">
    <property type="protein sequence ID" value="KJV06751.1"/>
    <property type="molecule type" value="Genomic_DNA"/>
</dbReference>
<dbReference type="OrthoDB" id="5562587at2"/>
<proteinExistence type="predicted"/>
<evidence type="ECO:0000313" key="1">
    <source>
        <dbReference type="EMBL" id="KJV06751.1"/>
    </source>
</evidence>
<dbReference type="SUPFAM" id="SSF52777">
    <property type="entry name" value="CoA-dependent acyltransferases"/>
    <property type="match status" value="1"/>
</dbReference>
<comment type="caution">
    <text evidence="1">The sequence shown here is derived from an EMBL/GenBank/DDBJ whole genome shotgun (WGS) entry which is preliminary data.</text>
</comment>
<keyword evidence="2" id="KW-1185">Reference proteome</keyword>
<dbReference type="Gene3D" id="3.30.559.30">
    <property type="entry name" value="Nonribosomal peptide synthetase, condensation domain"/>
    <property type="match status" value="1"/>
</dbReference>
<dbReference type="RefSeq" id="WP_045779021.1">
    <property type="nucleotide sequence ID" value="NZ_LAJX01000090.1"/>
</dbReference>
<organism evidence="1 2">
    <name type="scientific">Methylocucumis oryzae</name>
    <dbReference type="NCBI Taxonomy" id="1632867"/>
    <lineage>
        <taxon>Bacteria</taxon>
        <taxon>Pseudomonadati</taxon>
        <taxon>Pseudomonadota</taxon>
        <taxon>Gammaproteobacteria</taxon>
        <taxon>Methylococcales</taxon>
        <taxon>Methylococcaceae</taxon>
        <taxon>Methylocucumis</taxon>
    </lineage>
</organism>
<evidence type="ECO:0000313" key="2">
    <source>
        <dbReference type="Proteomes" id="UP000033684"/>
    </source>
</evidence>
<dbReference type="AlphaFoldDB" id="A0A0F3IJ38"/>
<reference evidence="2" key="1">
    <citation type="submission" date="2015-03" db="EMBL/GenBank/DDBJ databases">
        <title>Draft genome sequence of a novel methanotroph (Sn10-6) isolated from flooded ricefield rhizosphere in India.</title>
        <authorList>
            <person name="Pandit P.S."/>
            <person name="Pore S.D."/>
            <person name="Arora P."/>
            <person name="Kapse N.G."/>
            <person name="Dhakephalkar P.K."/>
            <person name="Rahalkar M.C."/>
        </authorList>
    </citation>
    <scope>NUCLEOTIDE SEQUENCE [LARGE SCALE GENOMIC DNA]</scope>
    <source>
        <strain evidence="2">Sn10-6</strain>
    </source>
</reference>
<reference evidence="1 2" key="2">
    <citation type="journal article" date="2016" name="Microb. Ecol.">
        <title>Genome Characteristics of a Novel Type I Methanotroph (Sn10-6) Isolated from a Flooded Indian Rice Field.</title>
        <authorList>
            <person name="Rahalkar M.C."/>
            <person name="Pandit P.S."/>
            <person name="Dhakephalkar P.K."/>
            <person name="Pore S."/>
            <person name="Arora P."/>
            <person name="Kapse N."/>
        </authorList>
    </citation>
    <scope>NUCLEOTIDE SEQUENCE [LARGE SCALE GENOMIC DNA]</scope>
    <source>
        <strain evidence="1 2">Sn10-6</strain>
    </source>
</reference>
<gene>
    <name evidence="1" type="ORF">VZ94_09345</name>
</gene>
<evidence type="ECO:0008006" key="3">
    <source>
        <dbReference type="Google" id="ProtNLM"/>
    </source>
</evidence>
<protein>
    <recommendedName>
        <fullName evidence="3">Condensation domain-containing protein</fullName>
    </recommendedName>
</protein>
<dbReference type="Proteomes" id="UP000033684">
    <property type="component" value="Unassembled WGS sequence"/>
</dbReference>
<accession>A0A0F3IJ38</accession>
<sequence>MLDSDLNFPHHLPLNGADYFLLHLDHLMWQSCRRRNLCIFTIALSSMSETDTLVLHVVAHPAYQWLCRLRLQHNWPFCIQYWRLQADATVPEIMHYQLKADEELPDALLASTMDIRRESAFSMAVCHRVGQAGALLVFTWHHVLMDAHGGEAFIRYLGQRDTHQAFAWVADTTVSLPFVQRAKTAQAMKRFLFNAAQLPVLTLSPMVLKANQLSLRYRFLAFTEAQSEQIYQRARTLGAGFLVSMFLLAATACTVAAIQQRRGLPLEDVLVPIPQDKRKRGSDSPVLGNQVSFLFYRIPKSALTDISACTAELVEQMKSLMRNGSTNDYSVMMEFLRRIPGLFYRRMLKAPTQGLMASFYYSDTGDSLQQFNEWLGQPVSDARHYPPNLYPPGITFIFSRCQGSLRLTLGYMAPVISDAESEELLTSLSALLLPEHGAR</sequence>
<name>A0A0F3IJ38_9GAMM</name>